<gene>
    <name evidence="2" type="ORF">RCOM_2112160</name>
</gene>
<reference evidence="3" key="1">
    <citation type="journal article" date="2010" name="Nat. Biotechnol.">
        <title>Draft genome sequence of the oilseed species Ricinus communis.</title>
        <authorList>
            <person name="Chan A.P."/>
            <person name="Crabtree J."/>
            <person name="Zhao Q."/>
            <person name="Lorenzi H."/>
            <person name="Orvis J."/>
            <person name="Puiu D."/>
            <person name="Melake-Berhan A."/>
            <person name="Jones K.M."/>
            <person name="Redman J."/>
            <person name="Chen G."/>
            <person name="Cahoon E.B."/>
            <person name="Gedil M."/>
            <person name="Stanke M."/>
            <person name="Haas B.J."/>
            <person name="Wortman J.R."/>
            <person name="Fraser-Liggett C.M."/>
            <person name="Ravel J."/>
            <person name="Rabinowicz P.D."/>
        </authorList>
    </citation>
    <scope>NUCLEOTIDE SEQUENCE [LARGE SCALE GENOMIC DNA]</scope>
    <source>
        <strain evidence="3">cv. Hale</strain>
    </source>
</reference>
<proteinExistence type="predicted"/>
<feature type="region of interest" description="Disordered" evidence="1">
    <location>
        <begin position="25"/>
        <end position="135"/>
    </location>
</feature>
<feature type="compositionally biased region" description="Low complexity" evidence="1">
    <location>
        <begin position="43"/>
        <end position="59"/>
    </location>
</feature>
<evidence type="ECO:0000313" key="3">
    <source>
        <dbReference type="Proteomes" id="UP000008311"/>
    </source>
</evidence>
<organism evidence="2 3">
    <name type="scientific">Ricinus communis</name>
    <name type="common">Castor bean</name>
    <dbReference type="NCBI Taxonomy" id="3988"/>
    <lineage>
        <taxon>Eukaryota</taxon>
        <taxon>Viridiplantae</taxon>
        <taxon>Streptophyta</taxon>
        <taxon>Embryophyta</taxon>
        <taxon>Tracheophyta</taxon>
        <taxon>Spermatophyta</taxon>
        <taxon>Magnoliopsida</taxon>
        <taxon>eudicotyledons</taxon>
        <taxon>Gunneridae</taxon>
        <taxon>Pentapetalae</taxon>
        <taxon>rosids</taxon>
        <taxon>fabids</taxon>
        <taxon>Malpighiales</taxon>
        <taxon>Euphorbiaceae</taxon>
        <taxon>Acalyphoideae</taxon>
        <taxon>Acalypheae</taxon>
        <taxon>Ricinus</taxon>
    </lineage>
</organism>
<sequence length="135" mass="14205">MRRHRAGTGAHAGLFVPGGRHADLLRPRAVPLRSGAKGRARRGALPGQRQRGQHQQPGHCHARGRGGAGHPATGAQRAQPVQAGHHHRLRWPGVRRHGGAADGVGRPADQFAQRDGRPGARTFPTSASPSPKACA</sequence>
<feature type="non-terminal residue" evidence="2">
    <location>
        <position position="135"/>
    </location>
</feature>
<evidence type="ECO:0000313" key="2">
    <source>
        <dbReference type="EMBL" id="EEF22751.1"/>
    </source>
</evidence>
<dbReference type="InParanoid" id="B9TN14"/>
<protein>
    <submittedName>
        <fullName evidence="2">Uncharacterized protein</fullName>
    </submittedName>
</protein>
<dbReference type="AlphaFoldDB" id="B9TN14"/>
<accession>B9TN14</accession>
<name>B9TN14_RICCO</name>
<keyword evidence="3" id="KW-1185">Reference proteome</keyword>
<evidence type="ECO:0000256" key="1">
    <source>
        <dbReference type="SAM" id="MobiDB-lite"/>
    </source>
</evidence>
<dbReference type="EMBL" id="EQ990873">
    <property type="protein sequence ID" value="EEF22751.1"/>
    <property type="molecule type" value="Genomic_DNA"/>
</dbReference>
<dbReference type="Proteomes" id="UP000008311">
    <property type="component" value="Unassembled WGS sequence"/>
</dbReference>
<feature type="compositionally biased region" description="Basic residues" evidence="1">
    <location>
        <begin position="84"/>
        <end position="98"/>
    </location>
</feature>